<organism evidence="1 2">
    <name type="scientific">Goodea atripinnis</name>
    <dbReference type="NCBI Taxonomy" id="208336"/>
    <lineage>
        <taxon>Eukaryota</taxon>
        <taxon>Metazoa</taxon>
        <taxon>Chordata</taxon>
        <taxon>Craniata</taxon>
        <taxon>Vertebrata</taxon>
        <taxon>Euteleostomi</taxon>
        <taxon>Actinopterygii</taxon>
        <taxon>Neopterygii</taxon>
        <taxon>Teleostei</taxon>
        <taxon>Neoteleostei</taxon>
        <taxon>Acanthomorphata</taxon>
        <taxon>Ovalentaria</taxon>
        <taxon>Atherinomorphae</taxon>
        <taxon>Cyprinodontiformes</taxon>
        <taxon>Goodeidae</taxon>
        <taxon>Goodea</taxon>
    </lineage>
</organism>
<protein>
    <submittedName>
        <fullName evidence="1">Uncharacterized protein</fullName>
    </submittedName>
</protein>
<comment type="caution">
    <text evidence="1">The sequence shown here is derived from an EMBL/GenBank/DDBJ whole genome shotgun (WGS) entry which is preliminary data.</text>
</comment>
<proteinExistence type="predicted"/>
<evidence type="ECO:0000313" key="1">
    <source>
        <dbReference type="EMBL" id="MEQ2173232.1"/>
    </source>
</evidence>
<dbReference type="Proteomes" id="UP001476798">
    <property type="component" value="Unassembled WGS sequence"/>
</dbReference>
<keyword evidence="2" id="KW-1185">Reference proteome</keyword>
<dbReference type="EMBL" id="JAHRIO010044504">
    <property type="protein sequence ID" value="MEQ2173232.1"/>
    <property type="molecule type" value="Genomic_DNA"/>
</dbReference>
<name>A0ABV0NSM4_9TELE</name>
<gene>
    <name evidence="1" type="ORF">GOODEAATRI_029832</name>
</gene>
<sequence length="105" mass="12490">MYGSLASVSLPQGSLLHCGYNVVYHYQYMNMWMTDCSVKRFVVLGLDKVLYKCRTFTIYFHLGKMYNILSVQLHTKIHYCFPFNLQCMRNPEGLLVRPPLTWWLR</sequence>
<evidence type="ECO:0000313" key="2">
    <source>
        <dbReference type="Proteomes" id="UP001476798"/>
    </source>
</evidence>
<accession>A0ABV0NSM4</accession>
<reference evidence="1 2" key="1">
    <citation type="submission" date="2021-06" db="EMBL/GenBank/DDBJ databases">
        <authorList>
            <person name="Palmer J.M."/>
        </authorList>
    </citation>
    <scope>NUCLEOTIDE SEQUENCE [LARGE SCALE GENOMIC DNA]</scope>
    <source>
        <strain evidence="1 2">GA_2019</strain>
        <tissue evidence="1">Muscle</tissue>
    </source>
</reference>